<dbReference type="EMBL" id="BMXB01000007">
    <property type="protein sequence ID" value="GHA39092.1"/>
    <property type="molecule type" value="Genomic_DNA"/>
</dbReference>
<keyword evidence="1" id="KW-0472">Membrane</keyword>
<feature type="transmembrane region" description="Helical" evidence="1">
    <location>
        <begin position="85"/>
        <end position="104"/>
    </location>
</feature>
<evidence type="ECO:0000256" key="1">
    <source>
        <dbReference type="SAM" id="Phobius"/>
    </source>
</evidence>
<sequence length="109" mass="12369">MKVTTIQSGDSKIEFFNSIFGKETVKVNEEIVSEKRSLSGTEHFFKIKDSDSEVNCRLVTGMGRYGLAIDFYKDNKPVIQSYKSGGFIIPFLTAFLGVLIYNLMTDYLF</sequence>
<evidence type="ECO:0000313" key="2">
    <source>
        <dbReference type="EMBL" id="GHA39092.1"/>
    </source>
</evidence>
<protein>
    <submittedName>
        <fullName evidence="2">Uncharacterized protein</fullName>
    </submittedName>
</protein>
<keyword evidence="3" id="KW-1185">Reference proteome</keyword>
<organism evidence="2 3">
    <name type="scientific">Salinimicrobium marinum</name>
    <dbReference type="NCBI Taxonomy" id="680283"/>
    <lineage>
        <taxon>Bacteria</taxon>
        <taxon>Pseudomonadati</taxon>
        <taxon>Bacteroidota</taxon>
        <taxon>Flavobacteriia</taxon>
        <taxon>Flavobacteriales</taxon>
        <taxon>Flavobacteriaceae</taxon>
        <taxon>Salinimicrobium</taxon>
    </lineage>
</organism>
<gene>
    <name evidence="2" type="ORF">GCM10007103_20630</name>
</gene>
<reference evidence="2" key="2">
    <citation type="submission" date="2020-09" db="EMBL/GenBank/DDBJ databases">
        <authorList>
            <person name="Sun Q."/>
            <person name="Kim S."/>
        </authorList>
    </citation>
    <scope>NUCLEOTIDE SEQUENCE</scope>
    <source>
        <strain evidence="2">KCTC 12719</strain>
    </source>
</reference>
<keyword evidence="1" id="KW-0812">Transmembrane</keyword>
<comment type="caution">
    <text evidence="2">The sequence shown here is derived from an EMBL/GenBank/DDBJ whole genome shotgun (WGS) entry which is preliminary data.</text>
</comment>
<dbReference type="AlphaFoldDB" id="A0A918SHC8"/>
<name>A0A918SHC8_9FLAO</name>
<evidence type="ECO:0000313" key="3">
    <source>
        <dbReference type="Proteomes" id="UP000610456"/>
    </source>
</evidence>
<dbReference type="Proteomes" id="UP000610456">
    <property type="component" value="Unassembled WGS sequence"/>
</dbReference>
<proteinExistence type="predicted"/>
<keyword evidence="1" id="KW-1133">Transmembrane helix</keyword>
<reference evidence="2" key="1">
    <citation type="journal article" date="2014" name="Int. J. Syst. Evol. Microbiol.">
        <title>Complete genome sequence of Corynebacterium casei LMG S-19264T (=DSM 44701T), isolated from a smear-ripened cheese.</title>
        <authorList>
            <consortium name="US DOE Joint Genome Institute (JGI-PGF)"/>
            <person name="Walter F."/>
            <person name="Albersmeier A."/>
            <person name="Kalinowski J."/>
            <person name="Ruckert C."/>
        </authorList>
    </citation>
    <scope>NUCLEOTIDE SEQUENCE</scope>
    <source>
        <strain evidence="2">KCTC 12719</strain>
    </source>
</reference>
<dbReference type="RefSeq" id="WP_189604668.1">
    <property type="nucleotide sequence ID" value="NZ_BMXB01000007.1"/>
</dbReference>
<accession>A0A918SHC8</accession>